<evidence type="ECO:0000256" key="3">
    <source>
        <dbReference type="ARBA" id="ARBA00022801"/>
    </source>
</evidence>
<dbReference type="GO" id="GO:0003676">
    <property type="term" value="F:nucleic acid binding"/>
    <property type="evidence" value="ECO:0007669"/>
    <property type="project" value="InterPro"/>
</dbReference>
<evidence type="ECO:0000256" key="1">
    <source>
        <dbReference type="ARBA" id="ARBA00001946"/>
    </source>
</evidence>
<proteinExistence type="predicted"/>
<evidence type="ECO:0000256" key="2">
    <source>
        <dbReference type="ARBA" id="ARBA00022722"/>
    </source>
</evidence>
<accession>B9E4I1</accession>
<evidence type="ECO:0000259" key="4">
    <source>
        <dbReference type="SMART" id="SM00990"/>
    </source>
</evidence>
<protein>
    <recommendedName>
        <fullName evidence="4">VRR-NUC domain-containing protein</fullName>
    </recommendedName>
</protein>
<dbReference type="InterPro" id="IPR014883">
    <property type="entry name" value="VRR_NUC"/>
</dbReference>
<keyword evidence="2" id="KW-0540">Nuclease</keyword>
<dbReference type="EMBL" id="AP009049">
    <property type="protein sequence ID" value="BAH07406.1"/>
    <property type="molecule type" value="Genomic_DNA"/>
</dbReference>
<keyword evidence="3" id="KW-0378">Hydrolase</keyword>
<name>B9E4I1_CLOK1</name>
<organism evidence="5 6">
    <name type="scientific">Clostridium kluyveri (strain NBRC 12016)</name>
    <dbReference type="NCBI Taxonomy" id="583346"/>
    <lineage>
        <taxon>Bacteria</taxon>
        <taxon>Bacillati</taxon>
        <taxon>Bacillota</taxon>
        <taxon>Clostridia</taxon>
        <taxon>Eubacteriales</taxon>
        <taxon>Clostridiaceae</taxon>
        <taxon>Clostridium</taxon>
    </lineage>
</organism>
<dbReference type="KEGG" id="ckr:CKR_2355"/>
<dbReference type="GO" id="GO:0004518">
    <property type="term" value="F:nuclease activity"/>
    <property type="evidence" value="ECO:0007669"/>
    <property type="project" value="UniProtKB-KW"/>
</dbReference>
<dbReference type="SMART" id="SM00990">
    <property type="entry name" value="VRR_NUC"/>
    <property type="match status" value="1"/>
</dbReference>
<comment type="cofactor">
    <cofactor evidence="1">
        <name>Mg(2+)</name>
        <dbReference type="ChEBI" id="CHEBI:18420"/>
    </cofactor>
</comment>
<evidence type="ECO:0000313" key="5">
    <source>
        <dbReference type="EMBL" id="BAH07406.1"/>
    </source>
</evidence>
<dbReference type="HOGENOM" id="CLU_161041_1_0_9"/>
<gene>
    <name evidence="5" type="ordered locus">CKR_2355</name>
</gene>
<sequence>MFSCSGLFIWEVFMLEKYIEKKLVAEVKKMGGIAAKFVSPGLDGMPDRLVLLPHGKMAFVELKAPGKKPRLLQIRRIKQLQKLGFACYVIDDVKQIGGILGEIQSS</sequence>
<evidence type="ECO:0000313" key="6">
    <source>
        <dbReference type="Proteomes" id="UP000007969"/>
    </source>
</evidence>
<reference evidence="6" key="1">
    <citation type="submission" date="2005-09" db="EMBL/GenBank/DDBJ databases">
        <title>Complete genome sequence of Clostridium kluyveri and comparative genomics of Clostridia species.</title>
        <authorList>
            <person name="Inui M."/>
            <person name="Nonaka H."/>
            <person name="Shinoda Y."/>
            <person name="Ikenaga Y."/>
            <person name="Abe M."/>
            <person name="Naito K."/>
            <person name="Vertes A.A."/>
            <person name="Yukawa H."/>
        </authorList>
    </citation>
    <scope>NUCLEOTIDE SEQUENCE [LARGE SCALE GENOMIC DNA]</scope>
    <source>
        <strain evidence="6">NBRC 12016</strain>
    </source>
</reference>
<dbReference type="AlphaFoldDB" id="B9E4I1"/>
<dbReference type="InterPro" id="IPR011856">
    <property type="entry name" value="tRNA_endonuc-like_dom_sf"/>
</dbReference>
<feature type="domain" description="VRR-NUC" evidence="4">
    <location>
        <begin position="14"/>
        <end position="94"/>
    </location>
</feature>
<dbReference type="Gene3D" id="3.40.1350.10">
    <property type="match status" value="1"/>
</dbReference>
<dbReference type="GO" id="GO:0016788">
    <property type="term" value="F:hydrolase activity, acting on ester bonds"/>
    <property type="evidence" value="ECO:0007669"/>
    <property type="project" value="InterPro"/>
</dbReference>
<dbReference type="Proteomes" id="UP000007969">
    <property type="component" value="Chromosome"/>
</dbReference>